<dbReference type="AlphaFoldDB" id="A0A371EJD7"/>
<accession>A0A371EJD7</accession>
<organism evidence="1 2">
    <name type="scientific">Mucuna pruriens</name>
    <name type="common">Velvet bean</name>
    <name type="synonym">Dolichos pruriens</name>
    <dbReference type="NCBI Taxonomy" id="157652"/>
    <lineage>
        <taxon>Eukaryota</taxon>
        <taxon>Viridiplantae</taxon>
        <taxon>Streptophyta</taxon>
        <taxon>Embryophyta</taxon>
        <taxon>Tracheophyta</taxon>
        <taxon>Spermatophyta</taxon>
        <taxon>Magnoliopsida</taxon>
        <taxon>eudicotyledons</taxon>
        <taxon>Gunneridae</taxon>
        <taxon>Pentapetalae</taxon>
        <taxon>rosids</taxon>
        <taxon>fabids</taxon>
        <taxon>Fabales</taxon>
        <taxon>Fabaceae</taxon>
        <taxon>Papilionoideae</taxon>
        <taxon>50 kb inversion clade</taxon>
        <taxon>NPAAA clade</taxon>
        <taxon>indigoferoid/millettioid clade</taxon>
        <taxon>Phaseoleae</taxon>
        <taxon>Mucuna</taxon>
    </lineage>
</organism>
<dbReference type="OrthoDB" id="1749397at2759"/>
<dbReference type="Proteomes" id="UP000257109">
    <property type="component" value="Unassembled WGS sequence"/>
</dbReference>
<evidence type="ECO:0008006" key="3">
    <source>
        <dbReference type="Google" id="ProtNLM"/>
    </source>
</evidence>
<proteinExistence type="predicted"/>
<feature type="non-terminal residue" evidence="1">
    <location>
        <position position="1"/>
    </location>
</feature>
<evidence type="ECO:0000313" key="1">
    <source>
        <dbReference type="EMBL" id="RDX65989.1"/>
    </source>
</evidence>
<evidence type="ECO:0000313" key="2">
    <source>
        <dbReference type="Proteomes" id="UP000257109"/>
    </source>
</evidence>
<sequence length="191" mass="22353">MEMSNLVAKLRSLKLELGEDLIMHLVLISLPPNFGQFKSNDYSRYDYLYLIKSRDVFKYFKAEVELQLAKKIKTVKFDHDGEYSESLWGEALKIVAYIVNKMPTKVVNKTLYELCTEWRHAILDEHIAFLQEHEDDIDLTEDDPINFCQAMQSSKSKKWIDAMKDEMKSMKDNDVWCLVELFKGVIPIGCK</sequence>
<comment type="caution">
    <text evidence="1">The sequence shown here is derived from an EMBL/GenBank/DDBJ whole genome shotgun (WGS) entry which is preliminary data.</text>
</comment>
<keyword evidence="2" id="KW-1185">Reference proteome</keyword>
<name>A0A371EJD7_MUCPR</name>
<dbReference type="EMBL" id="QJKJ01013638">
    <property type="protein sequence ID" value="RDX65989.1"/>
    <property type="molecule type" value="Genomic_DNA"/>
</dbReference>
<gene>
    <name evidence="1" type="ORF">CR513_55292</name>
</gene>
<protein>
    <recommendedName>
        <fullName evidence="3">Zinc finger, CCHC-type</fullName>
    </recommendedName>
</protein>
<reference evidence="1" key="1">
    <citation type="submission" date="2018-05" db="EMBL/GenBank/DDBJ databases">
        <title>Draft genome of Mucuna pruriens seed.</title>
        <authorList>
            <person name="Nnadi N.E."/>
            <person name="Vos R."/>
            <person name="Hasami M.H."/>
            <person name="Devisetty U.K."/>
            <person name="Aguiy J.C."/>
        </authorList>
    </citation>
    <scope>NUCLEOTIDE SEQUENCE [LARGE SCALE GENOMIC DNA]</scope>
    <source>
        <strain evidence="1">JCA_2017</strain>
    </source>
</reference>